<feature type="transmembrane region" description="Helical" evidence="2">
    <location>
        <begin position="12"/>
        <end position="34"/>
    </location>
</feature>
<dbReference type="Proteomes" id="UP001280121">
    <property type="component" value="Unassembled WGS sequence"/>
</dbReference>
<sequence>MPIANPVGDFGLFATRLPVFVFIIIFHLQENFIMGRKRMSSRQREGVSKRKKDIQDYQEESNTVENETWQATGSIYSSEKEKELVKKEVLAIDSSEKERESFKKLMVLV</sequence>
<dbReference type="AlphaFoldDB" id="A0AAD9X2I3"/>
<evidence type="ECO:0000313" key="3">
    <source>
        <dbReference type="EMBL" id="KAK2651585.1"/>
    </source>
</evidence>
<feature type="region of interest" description="Disordered" evidence="1">
    <location>
        <begin position="38"/>
        <end position="65"/>
    </location>
</feature>
<dbReference type="EMBL" id="JANJYI010000004">
    <property type="protein sequence ID" value="KAK2651585.1"/>
    <property type="molecule type" value="Genomic_DNA"/>
</dbReference>
<reference evidence="3" key="1">
    <citation type="journal article" date="2023" name="Plant J.">
        <title>Genome sequences and population genomics provide insights into the demographic history, inbreeding, and mutation load of two 'living fossil' tree species of Dipteronia.</title>
        <authorList>
            <person name="Feng Y."/>
            <person name="Comes H.P."/>
            <person name="Chen J."/>
            <person name="Zhu S."/>
            <person name="Lu R."/>
            <person name="Zhang X."/>
            <person name="Li P."/>
            <person name="Qiu J."/>
            <person name="Olsen K.M."/>
            <person name="Qiu Y."/>
        </authorList>
    </citation>
    <scope>NUCLEOTIDE SEQUENCE</scope>
    <source>
        <strain evidence="3">KIB01</strain>
    </source>
</reference>
<keyword evidence="4" id="KW-1185">Reference proteome</keyword>
<keyword evidence="2" id="KW-0812">Transmembrane</keyword>
<proteinExistence type="predicted"/>
<evidence type="ECO:0000313" key="4">
    <source>
        <dbReference type="Proteomes" id="UP001280121"/>
    </source>
</evidence>
<organism evidence="3 4">
    <name type="scientific">Dipteronia dyeriana</name>
    <dbReference type="NCBI Taxonomy" id="168575"/>
    <lineage>
        <taxon>Eukaryota</taxon>
        <taxon>Viridiplantae</taxon>
        <taxon>Streptophyta</taxon>
        <taxon>Embryophyta</taxon>
        <taxon>Tracheophyta</taxon>
        <taxon>Spermatophyta</taxon>
        <taxon>Magnoliopsida</taxon>
        <taxon>eudicotyledons</taxon>
        <taxon>Gunneridae</taxon>
        <taxon>Pentapetalae</taxon>
        <taxon>rosids</taxon>
        <taxon>malvids</taxon>
        <taxon>Sapindales</taxon>
        <taxon>Sapindaceae</taxon>
        <taxon>Hippocastanoideae</taxon>
        <taxon>Acereae</taxon>
        <taxon>Dipteronia</taxon>
    </lineage>
</organism>
<comment type="caution">
    <text evidence="3">The sequence shown here is derived from an EMBL/GenBank/DDBJ whole genome shotgun (WGS) entry which is preliminary data.</text>
</comment>
<evidence type="ECO:0000256" key="2">
    <source>
        <dbReference type="SAM" id="Phobius"/>
    </source>
</evidence>
<evidence type="ECO:0000256" key="1">
    <source>
        <dbReference type="SAM" id="MobiDB-lite"/>
    </source>
</evidence>
<keyword evidence="2" id="KW-1133">Transmembrane helix</keyword>
<name>A0AAD9X2I3_9ROSI</name>
<accession>A0AAD9X2I3</accession>
<gene>
    <name evidence="3" type="ORF">Ddye_011441</name>
</gene>
<protein>
    <submittedName>
        <fullName evidence="3">Uncharacterized protein</fullName>
    </submittedName>
</protein>
<keyword evidence="2" id="KW-0472">Membrane</keyword>